<evidence type="ECO:0000256" key="2">
    <source>
        <dbReference type="SAM" id="MobiDB-lite"/>
    </source>
</evidence>
<dbReference type="EMBL" id="JANAVB010002905">
    <property type="protein sequence ID" value="KAJ6850467.1"/>
    <property type="molecule type" value="Genomic_DNA"/>
</dbReference>
<evidence type="ECO:0000256" key="1">
    <source>
        <dbReference type="SAM" id="Coils"/>
    </source>
</evidence>
<evidence type="ECO:0000313" key="4">
    <source>
        <dbReference type="Proteomes" id="UP001140949"/>
    </source>
</evidence>
<feature type="region of interest" description="Disordered" evidence="2">
    <location>
        <begin position="222"/>
        <end position="275"/>
    </location>
</feature>
<dbReference type="Proteomes" id="UP001140949">
    <property type="component" value="Unassembled WGS sequence"/>
</dbReference>
<reference evidence="3" key="2">
    <citation type="submission" date="2023-04" db="EMBL/GenBank/DDBJ databases">
        <authorList>
            <person name="Bruccoleri R.E."/>
            <person name="Oakeley E.J."/>
            <person name="Faust A.-M."/>
            <person name="Dessus-Babus S."/>
            <person name="Altorfer M."/>
            <person name="Burckhardt D."/>
            <person name="Oertli M."/>
            <person name="Naumann U."/>
            <person name="Petersen F."/>
            <person name="Wong J."/>
        </authorList>
    </citation>
    <scope>NUCLEOTIDE SEQUENCE</scope>
    <source>
        <strain evidence="3">GSM-AAB239-AS_SAM_17_03QT</strain>
        <tissue evidence="3">Leaf</tissue>
    </source>
</reference>
<feature type="coiled-coil region" evidence="1">
    <location>
        <begin position="164"/>
        <end position="191"/>
    </location>
</feature>
<dbReference type="PANTHER" id="PTHR35770:SF1">
    <property type="entry name" value="U2 SMALL NUCLEAR RIBONUCLEOPROTEIN AUXILIARY FACTOR-LIKE PROTEIN"/>
    <property type="match status" value="1"/>
</dbReference>
<keyword evidence="4" id="KW-1185">Reference proteome</keyword>
<accession>A0AAX6IC87</accession>
<reference evidence="3" key="1">
    <citation type="journal article" date="2023" name="GigaByte">
        <title>Genome assembly of the bearded iris, Iris pallida Lam.</title>
        <authorList>
            <person name="Bruccoleri R.E."/>
            <person name="Oakeley E.J."/>
            <person name="Faust A.M.E."/>
            <person name="Altorfer M."/>
            <person name="Dessus-Babus S."/>
            <person name="Burckhardt D."/>
            <person name="Oertli M."/>
            <person name="Naumann U."/>
            <person name="Petersen F."/>
            <person name="Wong J."/>
        </authorList>
    </citation>
    <scope>NUCLEOTIDE SEQUENCE</scope>
    <source>
        <strain evidence="3">GSM-AAB239-AS_SAM_17_03QT</strain>
    </source>
</reference>
<feature type="compositionally biased region" description="Polar residues" evidence="2">
    <location>
        <begin position="266"/>
        <end position="275"/>
    </location>
</feature>
<name>A0AAX6IC87_IRIPA</name>
<organism evidence="3 4">
    <name type="scientific">Iris pallida</name>
    <name type="common">Sweet iris</name>
    <dbReference type="NCBI Taxonomy" id="29817"/>
    <lineage>
        <taxon>Eukaryota</taxon>
        <taxon>Viridiplantae</taxon>
        <taxon>Streptophyta</taxon>
        <taxon>Embryophyta</taxon>
        <taxon>Tracheophyta</taxon>
        <taxon>Spermatophyta</taxon>
        <taxon>Magnoliopsida</taxon>
        <taxon>Liliopsida</taxon>
        <taxon>Asparagales</taxon>
        <taxon>Iridaceae</taxon>
        <taxon>Iridoideae</taxon>
        <taxon>Irideae</taxon>
        <taxon>Iris</taxon>
    </lineage>
</organism>
<proteinExistence type="predicted"/>
<evidence type="ECO:0000313" key="3">
    <source>
        <dbReference type="EMBL" id="KAJ6850467.1"/>
    </source>
</evidence>
<dbReference type="AlphaFoldDB" id="A0AAX6IC87"/>
<sequence length="275" mass="29733">MSEGNINSFQNFQPIFGEAMADPPPGIQTPTDSLRPFLFHAHAFGSGVLRIVATDFHSSVWERTLTADQLDDLRDEIGIGGSWSEFLDYFVASLSSGDVKLSVGSGVGNAKIIAHRSKGLPRISVPLNRVMNSSANDAIANFSMALFKAFKNKHNDAIKEHESLLQLKGALSSEKERNESLQKQLDALTFNKRKVHKTKALDKAILVSGTSTSDNSLLISETNPPSAPVSCTANAQEPSVKHTQPTKISQRAAPVSRRAKVRGVSLQDTGSYDGC</sequence>
<gene>
    <name evidence="3" type="ORF">M6B38_264365</name>
</gene>
<dbReference type="PANTHER" id="PTHR35770">
    <property type="entry name" value="U2 SMALL NUCLEAR RIBONUCLEOPROTEIN AUXILIARY FACTOR-LIKE PROTEIN"/>
    <property type="match status" value="1"/>
</dbReference>
<comment type="caution">
    <text evidence="3">The sequence shown here is derived from an EMBL/GenBank/DDBJ whole genome shotgun (WGS) entry which is preliminary data.</text>
</comment>
<feature type="compositionally biased region" description="Polar residues" evidence="2">
    <location>
        <begin position="222"/>
        <end position="249"/>
    </location>
</feature>
<keyword evidence="1" id="KW-0175">Coiled coil</keyword>
<protein>
    <submittedName>
        <fullName evidence="3">Uncharacterized protein</fullName>
    </submittedName>
</protein>